<reference evidence="7 8" key="1">
    <citation type="submission" date="2022-10" db="EMBL/GenBank/DDBJ databases">
        <title>The complete genomes of actinobacterial strains from the NBC collection.</title>
        <authorList>
            <person name="Joergensen T.S."/>
            <person name="Alvarez Arevalo M."/>
            <person name="Sterndorff E.B."/>
            <person name="Faurdal D."/>
            <person name="Vuksanovic O."/>
            <person name="Mourched A.-S."/>
            <person name="Charusanti P."/>
            <person name="Shaw S."/>
            <person name="Blin K."/>
            <person name="Weber T."/>
        </authorList>
    </citation>
    <scope>NUCLEOTIDE SEQUENCE [LARGE SCALE GENOMIC DNA]</scope>
    <source>
        <strain evidence="7 8">NBC_01413</strain>
    </source>
</reference>
<name>A0ABZ1N4B3_9NOCA</name>
<evidence type="ECO:0000259" key="6">
    <source>
        <dbReference type="PROSITE" id="PS51462"/>
    </source>
</evidence>
<protein>
    <submittedName>
        <fullName evidence="7">NUDIX domain-containing protein</fullName>
    </submittedName>
</protein>
<dbReference type="RefSeq" id="WP_405147078.1">
    <property type="nucleotide sequence ID" value="NZ_CP109527.1"/>
</dbReference>
<dbReference type="InterPro" id="IPR020084">
    <property type="entry name" value="NUDIX_hydrolase_CS"/>
</dbReference>
<dbReference type="PIRSF" id="PIRSF017340">
    <property type="entry name" value="Nudix_hydro"/>
    <property type="match status" value="1"/>
</dbReference>
<feature type="domain" description="Nudix hydrolase" evidence="6">
    <location>
        <begin position="33"/>
        <end position="169"/>
    </location>
</feature>
<dbReference type="InterPro" id="IPR024195">
    <property type="entry name" value="NUDIX_hydrolase_YfcD_pred"/>
</dbReference>
<comment type="similarity">
    <text evidence="2">Belongs to the Nudix hydrolase family.</text>
</comment>
<dbReference type="PROSITE" id="PS51462">
    <property type="entry name" value="NUDIX"/>
    <property type="match status" value="1"/>
</dbReference>
<keyword evidence="5" id="KW-0460">Magnesium</keyword>
<comment type="cofactor">
    <cofactor evidence="1">
        <name>Mg(2+)</name>
        <dbReference type="ChEBI" id="CHEBI:18420"/>
    </cofactor>
</comment>
<evidence type="ECO:0000256" key="5">
    <source>
        <dbReference type="ARBA" id="ARBA00022842"/>
    </source>
</evidence>
<evidence type="ECO:0000256" key="1">
    <source>
        <dbReference type="ARBA" id="ARBA00001946"/>
    </source>
</evidence>
<keyword evidence="3" id="KW-0479">Metal-binding</keyword>
<evidence type="ECO:0000256" key="2">
    <source>
        <dbReference type="ARBA" id="ARBA00005582"/>
    </source>
</evidence>
<accession>A0ABZ1N4B3</accession>
<dbReference type="SUPFAM" id="SSF55811">
    <property type="entry name" value="Nudix"/>
    <property type="match status" value="1"/>
</dbReference>
<sequence>MSANPEAELLAVYDAEGLVIGEADRGTVYREGLWHASAGVLVRSADGDRVYVHRRTDTKLVFAGMHDCLAGGVVDAGEHPSDTAIRELREELGIGVAAGTVLPLRATASWDGDWAGRALRCHLFAYEYRYDGPIVHQPSEIVDGWWWTDAELRAHLRDPAWPFVPDTRVVLDGLLTAGDGPPPLTR</sequence>
<keyword evidence="4" id="KW-0378">Hydrolase</keyword>
<dbReference type="InterPro" id="IPR000086">
    <property type="entry name" value="NUDIX_hydrolase_dom"/>
</dbReference>
<dbReference type="Proteomes" id="UP001621418">
    <property type="component" value="Chromosome"/>
</dbReference>
<dbReference type="PROSITE" id="PS00893">
    <property type="entry name" value="NUDIX_BOX"/>
    <property type="match status" value="1"/>
</dbReference>
<organism evidence="7 8">
    <name type="scientific">Nocardia salmonicida</name>
    <dbReference type="NCBI Taxonomy" id="53431"/>
    <lineage>
        <taxon>Bacteria</taxon>
        <taxon>Bacillati</taxon>
        <taxon>Actinomycetota</taxon>
        <taxon>Actinomycetes</taxon>
        <taxon>Mycobacteriales</taxon>
        <taxon>Nocardiaceae</taxon>
        <taxon>Nocardia</taxon>
    </lineage>
</organism>
<evidence type="ECO:0000313" key="8">
    <source>
        <dbReference type="Proteomes" id="UP001621418"/>
    </source>
</evidence>
<gene>
    <name evidence="7" type="ORF">OG308_25770</name>
</gene>
<dbReference type="EMBL" id="CP109527">
    <property type="protein sequence ID" value="WTY34698.1"/>
    <property type="molecule type" value="Genomic_DNA"/>
</dbReference>
<dbReference type="InterPro" id="IPR015797">
    <property type="entry name" value="NUDIX_hydrolase-like_dom_sf"/>
</dbReference>
<keyword evidence="8" id="KW-1185">Reference proteome</keyword>
<evidence type="ECO:0000256" key="3">
    <source>
        <dbReference type="ARBA" id="ARBA00022723"/>
    </source>
</evidence>
<dbReference type="Gene3D" id="3.90.79.10">
    <property type="entry name" value="Nucleoside Triphosphate Pyrophosphohydrolase"/>
    <property type="match status" value="1"/>
</dbReference>
<evidence type="ECO:0000256" key="4">
    <source>
        <dbReference type="ARBA" id="ARBA00022801"/>
    </source>
</evidence>
<evidence type="ECO:0000313" key="7">
    <source>
        <dbReference type="EMBL" id="WTY34698.1"/>
    </source>
</evidence>
<dbReference type="Pfam" id="PF00293">
    <property type="entry name" value="NUDIX"/>
    <property type="match status" value="1"/>
</dbReference>
<proteinExistence type="inferred from homology"/>